<evidence type="ECO:0000313" key="2">
    <source>
        <dbReference type="Proteomes" id="UP001162480"/>
    </source>
</evidence>
<accession>A0AA36ARC6</accession>
<dbReference type="AlphaFoldDB" id="A0AA36ARC6"/>
<reference evidence="1" key="1">
    <citation type="submission" date="2023-08" db="EMBL/GenBank/DDBJ databases">
        <authorList>
            <person name="Alioto T."/>
            <person name="Alioto T."/>
            <person name="Gomez Garrido J."/>
        </authorList>
    </citation>
    <scope>NUCLEOTIDE SEQUENCE</scope>
</reference>
<keyword evidence="2" id="KW-1185">Reference proteome</keyword>
<name>A0AA36ARC6_OCTVU</name>
<sequence length="69" mass="7975">MLLCLKDDTEFLQKCRSKIIKVLTGYELESFEMLYGAGFRCAIGIVRDEMEMENILAQYGMTRKKLCGE</sequence>
<gene>
    <name evidence="1" type="ORF">OCTVUL_1B028764</name>
</gene>
<protein>
    <submittedName>
        <fullName evidence="1">Uncharacterized protein</fullName>
    </submittedName>
</protein>
<organism evidence="1 2">
    <name type="scientific">Octopus vulgaris</name>
    <name type="common">Common octopus</name>
    <dbReference type="NCBI Taxonomy" id="6645"/>
    <lineage>
        <taxon>Eukaryota</taxon>
        <taxon>Metazoa</taxon>
        <taxon>Spiralia</taxon>
        <taxon>Lophotrochozoa</taxon>
        <taxon>Mollusca</taxon>
        <taxon>Cephalopoda</taxon>
        <taxon>Coleoidea</taxon>
        <taxon>Octopodiformes</taxon>
        <taxon>Octopoda</taxon>
        <taxon>Incirrata</taxon>
        <taxon>Octopodidae</taxon>
        <taxon>Octopus</taxon>
    </lineage>
</organism>
<proteinExistence type="predicted"/>
<evidence type="ECO:0000313" key="1">
    <source>
        <dbReference type="EMBL" id="CAI9719802.1"/>
    </source>
</evidence>
<dbReference type="EMBL" id="OX597816">
    <property type="protein sequence ID" value="CAI9719802.1"/>
    <property type="molecule type" value="Genomic_DNA"/>
</dbReference>
<dbReference type="Proteomes" id="UP001162480">
    <property type="component" value="Chromosome 3"/>
</dbReference>